<dbReference type="Pfam" id="PF12833">
    <property type="entry name" value="HTH_18"/>
    <property type="match status" value="1"/>
</dbReference>
<gene>
    <name evidence="5" type="ORF">JCR33_22640</name>
</gene>
<evidence type="ECO:0000313" key="6">
    <source>
        <dbReference type="Proteomes" id="UP000609531"/>
    </source>
</evidence>
<organism evidence="5 6">
    <name type="scientific">Acuticoccus mangrovi</name>
    <dbReference type="NCBI Taxonomy" id="2796142"/>
    <lineage>
        <taxon>Bacteria</taxon>
        <taxon>Pseudomonadati</taxon>
        <taxon>Pseudomonadota</taxon>
        <taxon>Alphaproteobacteria</taxon>
        <taxon>Hyphomicrobiales</taxon>
        <taxon>Amorphaceae</taxon>
        <taxon>Acuticoccus</taxon>
    </lineage>
</organism>
<dbReference type="InterPro" id="IPR018060">
    <property type="entry name" value="HTH_AraC"/>
</dbReference>
<proteinExistence type="predicted"/>
<sequence length="323" mass="36190">MQRTFEAVGVPQAVIEAPHIPIPLRAMIALHDRAAHCLGDRTFGLELGQTMAATAYGRWREYGALAPDLGTAIRRLCNTLSMHQTGAHLSLLPMGDRYVWRYWLVRRFDVDVQTHADHVLGPMLLLCQHYLGLGWKPEFVELSYRRDPDAGLIEERLQIPVRFEQPGVGVVLKPADLLQRQRVAPAGCAGAVTLREVVADVVLADAPEPARSIAAVVTLRLLDGRADIDGVAQMTDLSVQSLQRRLREKGYTYREIVNQARHRRAEALLRETEMSVLDIALSLGYEDHPNFSRAFRRWAGCAPSTYRNTMREAALSGVRAKRK</sequence>
<evidence type="ECO:0000256" key="1">
    <source>
        <dbReference type="ARBA" id="ARBA00023015"/>
    </source>
</evidence>
<keyword evidence="1" id="KW-0805">Transcription regulation</keyword>
<dbReference type="PANTHER" id="PTHR47894">
    <property type="entry name" value="HTH-TYPE TRANSCRIPTIONAL REGULATOR GADX"/>
    <property type="match status" value="1"/>
</dbReference>
<dbReference type="Gene3D" id="1.10.10.60">
    <property type="entry name" value="Homeodomain-like"/>
    <property type="match status" value="1"/>
</dbReference>
<dbReference type="GO" id="GO:0005829">
    <property type="term" value="C:cytosol"/>
    <property type="evidence" value="ECO:0007669"/>
    <property type="project" value="TreeGrafter"/>
</dbReference>
<reference evidence="5" key="1">
    <citation type="submission" date="2020-12" db="EMBL/GenBank/DDBJ databases">
        <title>Bacterial taxonomy.</title>
        <authorList>
            <person name="Pan X."/>
        </authorList>
    </citation>
    <scope>NUCLEOTIDE SEQUENCE</scope>
    <source>
        <strain evidence="5">B2012</strain>
    </source>
</reference>
<dbReference type="InterPro" id="IPR032687">
    <property type="entry name" value="AraC-type_N"/>
</dbReference>
<accession>A0A934IP76</accession>
<evidence type="ECO:0000259" key="4">
    <source>
        <dbReference type="PROSITE" id="PS01124"/>
    </source>
</evidence>
<dbReference type="InterPro" id="IPR009057">
    <property type="entry name" value="Homeodomain-like_sf"/>
</dbReference>
<dbReference type="EMBL" id="JAEKJA010000030">
    <property type="protein sequence ID" value="MBJ3778516.1"/>
    <property type="molecule type" value="Genomic_DNA"/>
</dbReference>
<dbReference type="SUPFAM" id="SSF46689">
    <property type="entry name" value="Homeodomain-like"/>
    <property type="match status" value="1"/>
</dbReference>
<evidence type="ECO:0000256" key="3">
    <source>
        <dbReference type="ARBA" id="ARBA00023163"/>
    </source>
</evidence>
<dbReference type="PANTHER" id="PTHR47894:SF4">
    <property type="entry name" value="HTH-TYPE TRANSCRIPTIONAL REGULATOR GADX"/>
    <property type="match status" value="1"/>
</dbReference>
<dbReference type="InterPro" id="IPR020449">
    <property type="entry name" value="Tscrpt_reg_AraC-type_HTH"/>
</dbReference>
<dbReference type="GO" id="GO:0000976">
    <property type="term" value="F:transcription cis-regulatory region binding"/>
    <property type="evidence" value="ECO:0007669"/>
    <property type="project" value="TreeGrafter"/>
</dbReference>
<keyword evidence="3" id="KW-0804">Transcription</keyword>
<keyword evidence="2" id="KW-0238">DNA-binding</keyword>
<dbReference type="SMART" id="SM00342">
    <property type="entry name" value="HTH_ARAC"/>
    <property type="match status" value="1"/>
</dbReference>
<evidence type="ECO:0000313" key="5">
    <source>
        <dbReference type="EMBL" id="MBJ3778516.1"/>
    </source>
</evidence>
<protein>
    <submittedName>
        <fullName evidence="5">AraC family transcriptional regulator ligand-binding domain-containing protein</fullName>
    </submittedName>
</protein>
<comment type="caution">
    <text evidence="5">The sequence shown here is derived from an EMBL/GenBank/DDBJ whole genome shotgun (WGS) entry which is preliminary data.</text>
</comment>
<dbReference type="PROSITE" id="PS01124">
    <property type="entry name" value="HTH_ARAC_FAMILY_2"/>
    <property type="match status" value="1"/>
</dbReference>
<dbReference type="RefSeq" id="WP_198884422.1">
    <property type="nucleotide sequence ID" value="NZ_JAEKJA010000030.1"/>
</dbReference>
<dbReference type="AlphaFoldDB" id="A0A934IP76"/>
<feature type="domain" description="HTH araC/xylS-type" evidence="4">
    <location>
        <begin position="211"/>
        <end position="309"/>
    </location>
</feature>
<dbReference type="PRINTS" id="PR00032">
    <property type="entry name" value="HTHARAC"/>
</dbReference>
<dbReference type="Pfam" id="PF12625">
    <property type="entry name" value="Arabinose_bd"/>
    <property type="match status" value="1"/>
</dbReference>
<name>A0A934IP76_9HYPH</name>
<dbReference type="GO" id="GO:0003700">
    <property type="term" value="F:DNA-binding transcription factor activity"/>
    <property type="evidence" value="ECO:0007669"/>
    <property type="project" value="InterPro"/>
</dbReference>
<dbReference type="Proteomes" id="UP000609531">
    <property type="component" value="Unassembled WGS sequence"/>
</dbReference>
<evidence type="ECO:0000256" key="2">
    <source>
        <dbReference type="ARBA" id="ARBA00023125"/>
    </source>
</evidence>
<keyword evidence="6" id="KW-1185">Reference proteome</keyword>